<dbReference type="PROSITE" id="PS51257">
    <property type="entry name" value="PROKAR_LIPOPROTEIN"/>
    <property type="match status" value="1"/>
</dbReference>
<organism evidence="2 3">
    <name type="scientific">Triparma laevis f. inornata</name>
    <dbReference type="NCBI Taxonomy" id="1714386"/>
    <lineage>
        <taxon>Eukaryota</taxon>
        <taxon>Sar</taxon>
        <taxon>Stramenopiles</taxon>
        <taxon>Ochrophyta</taxon>
        <taxon>Bolidophyceae</taxon>
        <taxon>Parmales</taxon>
        <taxon>Triparmaceae</taxon>
        <taxon>Triparma</taxon>
    </lineage>
</organism>
<accession>A0A9W7E8Y3</accession>
<dbReference type="AlphaFoldDB" id="A0A9W7E8Y3"/>
<protein>
    <recommendedName>
        <fullName evidence="4">Lipoprotein</fullName>
    </recommendedName>
</protein>
<proteinExistence type="predicted"/>
<feature type="chain" id="PRO_5040955923" description="Lipoprotein" evidence="1">
    <location>
        <begin position="20"/>
        <end position="178"/>
    </location>
</feature>
<evidence type="ECO:0000256" key="1">
    <source>
        <dbReference type="SAM" id="SignalP"/>
    </source>
</evidence>
<comment type="caution">
    <text evidence="2">The sequence shown here is derived from an EMBL/GenBank/DDBJ whole genome shotgun (WGS) entry which is preliminary data.</text>
</comment>
<dbReference type="EMBL" id="BLQM01000156">
    <property type="protein sequence ID" value="GMH70292.1"/>
    <property type="molecule type" value="Genomic_DNA"/>
</dbReference>
<reference evidence="3" key="1">
    <citation type="journal article" date="2023" name="Commun. Biol.">
        <title>Genome analysis of Parmales, the sister group of diatoms, reveals the evolutionary specialization of diatoms from phago-mixotrophs to photoautotrophs.</title>
        <authorList>
            <person name="Ban H."/>
            <person name="Sato S."/>
            <person name="Yoshikawa S."/>
            <person name="Yamada K."/>
            <person name="Nakamura Y."/>
            <person name="Ichinomiya M."/>
            <person name="Sato N."/>
            <person name="Blanc-Mathieu R."/>
            <person name="Endo H."/>
            <person name="Kuwata A."/>
            <person name="Ogata H."/>
        </authorList>
    </citation>
    <scope>NUCLEOTIDE SEQUENCE [LARGE SCALE GENOMIC DNA]</scope>
</reference>
<evidence type="ECO:0008006" key="4">
    <source>
        <dbReference type="Google" id="ProtNLM"/>
    </source>
</evidence>
<evidence type="ECO:0000313" key="3">
    <source>
        <dbReference type="Proteomes" id="UP001162640"/>
    </source>
</evidence>
<sequence length="178" mass="19490">MLFRSILTLSTLFLPFTLACTKEEYASLFGDSYVLSPDIPFIFNSTVHAKVSFQSPCPPSSSTYSLNKIEKEDMQASVYAIVRSETCESTGESNSYENVRVTIPWEESISFSGFGDDLSPSDNFVAYPPDGAYEIVMLKEVDSIPDYVPENGVNVSSNLGGEIFEVGSRGVDIEATTV</sequence>
<gene>
    <name evidence="2" type="ORF">TL16_g05371</name>
</gene>
<name>A0A9W7E8Y3_9STRA</name>
<evidence type="ECO:0000313" key="2">
    <source>
        <dbReference type="EMBL" id="GMH70292.1"/>
    </source>
</evidence>
<dbReference type="Proteomes" id="UP001162640">
    <property type="component" value="Unassembled WGS sequence"/>
</dbReference>
<keyword evidence="1" id="KW-0732">Signal</keyword>
<feature type="signal peptide" evidence="1">
    <location>
        <begin position="1"/>
        <end position="19"/>
    </location>
</feature>